<dbReference type="GO" id="GO:0031526">
    <property type="term" value="C:brush border membrane"/>
    <property type="evidence" value="ECO:0007669"/>
    <property type="project" value="TreeGrafter"/>
</dbReference>
<dbReference type="EMBL" id="UYRS01001091">
    <property type="protein sequence ID" value="VDK24449.1"/>
    <property type="molecule type" value="Genomic_DNA"/>
</dbReference>
<feature type="transmembrane region" description="Helical" evidence="6">
    <location>
        <begin position="131"/>
        <end position="154"/>
    </location>
</feature>
<evidence type="ECO:0000256" key="4">
    <source>
        <dbReference type="ARBA" id="ARBA00022989"/>
    </source>
</evidence>
<keyword evidence="5 6" id="KW-0472">Membrane</keyword>
<reference evidence="9" key="1">
    <citation type="submission" date="2017-02" db="UniProtKB">
        <authorList>
            <consortium name="WormBaseParasite"/>
        </authorList>
    </citation>
    <scope>IDENTIFICATION</scope>
</reference>
<evidence type="ECO:0000256" key="5">
    <source>
        <dbReference type="ARBA" id="ARBA00023136"/>
    </source>
</evidence>
<evidence type="ECO:0000313" key="9">
    <source>
        <dbReference type="WBParaSite" id="TASK_0000214801-mRNA-1"/>
    </source>
</evidence>
<feature type="transmembrane region" description="Helical" evidence="6">
    <location>
        <begin position="334"/>
        <end position="352"/>
    </location>
</feature>
<dbReference type="AlphaFoldDB" id="A0A0R3VXK4"/>
<dbReference type="InterPro" id="IPR011701">
    <property type="entry name" value="MFS"/>
</dbReference>
<dbReference type="Pfam" id="PF07690">
    <property type="entry name" value="MFS_1"/>
    <property type="match status" value="1"/>
</dbReference>
<feature type="transmembrane region" description="Helical" evidence="6">
    <location>
        <begin position="303"/>
        <end position="322"/>
    </location>
</feature>
<comment type="subcellular location">
    <subcellularLocation>
        <location evidence="1">Membrane</location>
        <topology evidence="1">Multi-pass membrane protein</topology>
    </subcellularLocation>
</comment>
<proteinExistence type="predicted"/>
<protein>
    <submittedName>
        <fullName evidence="9">MFS domain-containing protein</fullName>
    </submittedName>
</protein>
<dbReference type="STRING" id="60517.A0A0R3VXK4"/>
<evidence type="ECO:0000313" key="7">
    <source>
        <dbReference type="EMBL" id="VDK24449.1"/>
    </source>
</evidence>
<dbReference type="PANTHER" id="PTHR23504:SF31">
    <property type="entry name" value="MAJOR FACILITATOR SUPERFAMILY DOMAIN-CONTAINING PROTEIN 10"/>
    <property type="match status" value="1"/>
</dbReference>
<reference evidence="7 8" key="2">
    <citation type="submission" date="2018-11" db="EMBL/GenBank/DDBJ databases">
        <authorList>
            <consortium name="Pathogen Informatics"/>
        </authorList>
    </citation>
    <scope>NUCLEOTIDE SEQUENCE [LARGE SCALE GENOMIC DNA]</scope>
</reference>
<evidence type="ECO:0000256" key="6">
    <source>
        <dbReference type="SAM" id="Phobius"/>
    </source>
</evidence>
<keyword evidence="8" id="KW-1185">Reference proteome</keyword>
<evidence type="ECO:0000256" key="3">
    <source>
        <dbReference type="ARBA" id="ARBA00022692"/>
    </source>
</evidence>
<feature type="transmembrane region" description="Helical" evidence="6">
    <location>
        <begin position="187"/>
        <end position="213"/>
    </location>
</feature>
<dbReference type="Proteomes" id="UP000282613">
    <property type="component" value="Unassembled WGS sequence"/>
</dbReference>
<evidence type="ECO:0000256" key="2">
    <source>
        <dbReference type="ARBA" id="ARBA00022448"/>
    </source>
</evidence>
<evidence type="ECO:0000256" key="1">
    <source>
        <dbReference type="ARBA" id="ARBA00004141"/>
    </source>
</evidence>
<keyword evidence="4 6" id="KW-1133">Transmembrane helix</keyword>
<feature type="transmembrane region" description="Helical" evidence="6">
    <location>
        <begin position="465"/>
        <end position="489"/>
    </location>
</feature>
<dbReference type="WBParaSite" id="TASK_0000214801-mRNA-1">
    <property type="protein sequence ID" value="TASK_0000214801-mRNA-1"/>
    <property type="gene ID" value="TASK_0000214801"/>
</dbReference>
<dbReference type="PROSITE" id="PS00216">
    <property type="entry name" value="SUGAR_TRANSPORT_1"/>
    <property type="match status" value="1"/>
</dbReference>
<dbReference type="InterPro" id="IPR036259">
    <property type="entry name" value="MFS_trans_sf"/>
</dbReference>
<dbReference type="PANTHER" id="PTHR23504">
    <property type="entry name" value="MAJOR FACILITATOR SUPERFAMILY DOMAIN-CONTAINING PROTEIN 10"/>
    <property type="match status" value="1"/>
</dbReference>
<name>A0A0R3VXK4_TAEAS</name>
<feature type="transmembrane region" description="Helical" evidence="6">
    <location>
        <begin position="90"/>
        <end position="111"/>
    </location>
</feature>
<dbReference type="SUPFAM" id="SSF103473">
    <property type="entry name" value="MFS general substrate transporter"/>
    <property type="match status" value="1"/>
</dbReference>
<keyword evidence="2" id="KW-0813">Transport</keyword>
<dbReference type="Gene3D" id="1.20.1250.20">
    <property type="entry name" value="MFS general substrate transporter like domains"/>
    <property type="match status" value="1"/>
</dbReference>
<organism evidence="9">
    <name type="scientific">Taenia asiatica</name>
    <name type="common">Asian tapeworm</name>
    <dbReference type="NCBI Taxonomy" id="60517"/>
    <lineage>
        <taxon>Eukaryota</taxon>
        <taxon>Metazoa</taxon>
        <taxon>Spiralia</taxon>
        <taxon>Lophotrochozoa</taxon>
        <taxon>Platyhelminthes</taxon>
        <taxon>Cestoda</taxon>
        <taxon>Eucestoda</taxon>
        <taxon>Cyclophyllidea</taxon>
        <taxon>Taeniidae</taxon>
        <taxon>Taenia</taxon>
    </lineage>
</organism>
<accession>A0A0R3VXK4</accession>
<dbReference type="InterPro" id="IPR005829">
    <property type="entry name" value="Sugar_transporter_CS"/>
</dbReference>
<evidence type="ECO:0000313" key="8">
    <source>
        <dbReference type="Proteomes" id="UP000282613"/>
    </source>
</evidence>
<keyword evidence="3 6" id="KW-0812">Transmembrane</keyword>
<gene>
    <name evidence="7" type="ORF">TASK_LOCUS2149</name>
</gene>
<feature type="transmembrane region" description="Helical" evidence="6">
    <location>
        <begin position="6"/>
        <end position="27"/>
    </location>
</feature>
<sequence length="514" mass="56205">MRKGLLFVMFCYLLIDLMASTLMLPWLPTIIKEMCERDMTLVAIRRFVHTKILGVREGAELSSRDASFIGSKLSKKLWHVLFCCLQKEQLVLPSLLTGISSSLMSLAQYVSSSTSGAMSDSLGRKPVLLTLHTLGVISYLLWSASGASFIWFLLARILSGVSRANVGVLSAMVSDVSDRETRTRGMAAVGVAYSIAYLVGPPASAWLLGRLFFNPEAGVSVLEPHIGLAAASLAFLDYICLFSLPETASVPDKNRDDAKAKKENASNRSFWQSLKLLNPLELFHFRNVEDKIVQAKLQQMAQVFFLNMLLFSGLECSLLFLAQLRFGYTGRDQGRIFLTTGITMITIQSGFVKRFKGGREAKTACWAMVIQALAYLVLGFSNSELLFYLGLVFFSFASGSFVPAFNGLASLSVGPQQQVTFLVYHSDFQSTTCYSLFLLQGQTMGTFRSLGGLARSMGPSMIGGLMWLVGPSVAFAIGALATFLVSVLFQRIPSLNTIVTNTPTHASASRVKSS</sequence>
<dbReference type="OrthoDB" id="196650at2759"/>
<dbReference type="GO" id="GO:0022857">
    <property type="term" value="F:transmembrane transporter activity"/>
    <property type="evidence" value="ECO:0007669"/>
    <property type="project" value="InterPro"/>
</dbReference>
<feature type="transmembrane region" description="Helical" evidence="6">
    <location>
        <begin position="225"/>
        <end position="244"/>
    </location>
</feature>